<proteinExistence type="predicted"/>
<sequence length="239" mass="26772">MSKNKGEVTLYLMRHGQTILNKAGRTQGWCDGVLTKEGLEVAVNVGLGLSDVKFKAVYSSDLGRAVKTARIVIKENTASTNLKLVELEGLREVCFGKYEGEKEVIMFNDIMNFLNVSSIKEAVEKYDFQKEYCNSCAELDETNEAENYETALNRVMRSIKDICEENSNEDGGNILVVVHGGMIRLIIDHLDKSFNVRDMANSSISKIIYKDGKFTVESVNDTSYSEKGKAIKFSSYKRS</sequence>
<feature type="active site" description="Tele-phosphohistidine intermediate" evidence="2">
    <location>
        <position position="15"/>
    </location>
</feature>
<dbReference type="SUPFAM" id="SSF53254">
    <property type="entry name" value="Phosphoglycerate mutase-like"/>
    <property type="match status" value="1"/>
</dbReference>
<dbReference type="EC" id="3.1.3.73" evidence="5"/>
<evidence type="ECO:0000256" key="4">
    <source>
        <dbReference type="PIRSR" id="PIRSR613078-3"/>
    </source>
</evidence>
<feature type="site" description="Transition state stabilizer" evidence="4">
    <location>
        <position position="179"/>
    </location>
</feature>
<dbReference type="RefSeq" id="WP_079438413.1">
    <property type="nucleotide sequence ID" value="NZ_MZGT01000008.1"/>
</dbReference>
<feature type="binding site" evidence="3">
    <location>
        <begin position="14"/>
        <end position="21"/>
    </location>
    <ligand>
        <name>substrate</name>
    </ligand>
</feature>
<dbReference type="GO" id="GO:0043755">
    <property type="term" value="F:alpha-ribazole phosphatase activity"/>
    <property type="evidence" value="ECO:0007669"/>
    <property type="project" value="UniProtKB-EC"/>
</dbReference>
<name>A0A1V4IZV9_9CLOT</name>
<evidence type="ECO:0000313" key="6">
    <source>
        <dbReference type="Proteomes" id="UP000191056"/>
    </source>
</evidence>
<organism evidence="5 6">
    <name type="scientific">Clostridium chromiireducens</name>
    <dbReference type="NCBI Taxonomy" id="225345"/>
    <lineage>
        <taxon>Bacteria</taxon>
        <taxon>Bacillati</taxon>
        <taxon>Bacillota</taxon>
        <taxon>Clostridia</taxon>
        <taxon>Eubacteriales</taxon>
        <taxon>Clostridiaceae</taxon>
        <taxon>Clostridium</taxon>
    </lineage>
</organism>
<dbReference type="EMBL" id="MZGT01000008">
    <property type="protein sequence ID" value="OPJ65433.1"/>
    <property type="molecule type" value="Genomic_DNA"/>
</dbReference>
<dbReference type="CDD" id="cd07067">
    <property type="entry name" value="HP_PGM_like"/>
    <property type="match status" value="1"/>
</dbReference>
<evidence type="ECO:0000313" key="5">
    <source>
        <dbReference type="EMBL" id="OPJ65433.1"/>
    </source>
</evidence>
<dbReference type="PANTHER" id="PTHR46517:SF1">
    <property type="entry name" value="FRUCTOSE-2,6-BISPHOSPHATASE TIGAR"/>
    <property type="match status" value="1"/>
</dbReference>
<evidence type="ECO:0000256" key="2">
    <source>
        <dbReference type="PIRSR" id="PIRSR613078-1"/>
    </source>
</evidence>
<dbReference type="Proteomes" id="UP000191056">
    <property type="component" value="Unassembled WGS sequence"/>
</dbReference>
<gene>
    <name evidence="5" type="primary">cobC_1</name>
    <name evidence="5" type="ORF">CLCHR_08230</name>
</gene>
<dbReference type="GO" id="GO:0045820">
    <property type="term" value="P:negative regulation of glycolytic process"/>
    <property type="evidence" value="ECO:0007669"/>
    <property type="project" value="TreeGrafter"/>
</dbReference>
<dbReference type="GO" id="GO:0043456">
    <property type="term" value="P:regulation of pentose-phosphate shunt"/>
    <property type="evidence" value="ECO:0007669"/>
    <property type="project" value="TreeGrafter"/>
</dbReference>
<protein>
    <submittedName>
        <fullName evidence="5">Alpha-ribazole phosphatase</fullName>
        <ecNumber evidence="5">3.1.3.73</ecNumber>
    </submittedName>
</protein>
<feature type="active site" description="Proton donor/acceptor" evidence="2">
    <location>
        <position position="92"/>
    </location>
</feature>
<comment type="caution">
    <text evidence="5">The sequence shown here is derived from an EMBL/GenBank/DDBJ whole genome shotgun (WGS) entry which is preliminary data.</text>
</comment>
<dbReference type="InterPro" id="IPR001345">
    <property type="entry name" value="PG/BPGM_mutase_AS"/>
</dbReference>
<accession>A0A1V4IZV9</accession>
<dbReference type="InterPro" id="IPR013078">
    <property type="entry name" value="His_Pase_superF_clade-1"/>
</dbReference>
<dbReference type="GO" id="GO:0005829">
    <property type="term" value="C:cytosol"/>
    <property type="evidence" value="ECO:0007669"/>
    <property type="project" value="TreeGrafter"/>
</dbReference>
<feature type="binding site" evidence="3">
    <location>
        <position position="64"/>
    </location>
    <ligand>
        <name>substrate</name>
    </ligand>
</feature>
<evidence type="ECO:0000256" key="3">
    <source>
        <dbReference type="PIRSR" id="PIRSR613078-2"/>
    </source>
</evidence>
<keyword evidence="6" id="KW-1185">Reference proteome</keyword>
<dbReference type="SMART" id="SM00855">
    <property type="entry name" value="PGAM"/>
    <property type="match status" value="1"/>
</dbReference>
<dbReference type="InterPro" id="IPR029033">
    <property type="entry name" value="His_PPase_superfam"/>
</dbReference>
<dbReference type="InterPro" id="IPR051695">
    <property type="entry name" value="Phosphoglycerate_Mutase"/>
</dbReference>
<dbReference type="AlphaFoldDB" id="A0A1V4IZV9"/>
<dbReference type="STRING" id="225345.CLCHR_08230"/>
<dbReference type="PANTHER" id="PTHR46517">
    <property type="entry name" value="FRUCTOSE-2,6-BISPHOSPHATASE TIGAR"/>
    <property type="match status" value="1"/>
</dbReference>
<reference evidence="5 6" key="1">
    <citation type="submission" date="2017-03" db="EMBL/GenBank/DDBJ databases">
        <title>Genome sequence of Clostridium chromiireducens DSM 23318.</title>
        <authorList>
            <person name="Poehlein A."/>
            <person name="Daniel R."/>
        </authorList>
    </citation>
    <scope>NUCLEOTIDE SEQUENCE [LARGE SCALE GENOMIC DNA]</scope>
    <source>
        <strain evidence="5 6">DSM 23318</strain>
    </source>
</reference>
<dbReference type="PROSITE" id="PS00175">
    <property type="entry name" value="PG_MUTASE"/>
    <property type="match status" value="1"/>
</dbReference>
<dbReference type="Gene3D" id="3.40.50.1240">
    <property type="entry name" value="Phosphoglycerate mutase-like"/>
    <property type="match status" value="1"/>
</dbReference>
<dbReference type="Pfam" id="PF00300">
    <property type="entry name" value="His_Phos_1"/>
    <property type="match status" value="1"/>
</dbReference>
<evidence type="ECO:0000256" key="1">
    <source>
        <dbReference type="ARBA" id="ARBA00022801"/>
    </source>
</evidence>
<keyword evidence="1 5" id="KW-0378">Hydrolase</keyword>
<dbReference type="GO" id="GO:0004331">
    <property type="term" value="F:fructose-2,6-bisphosphate 2-phosphatase activity"/>
    <property type="evidence" value="ECO:0007669"/>
    <property type="project" value="TreeGrafter"/>
</dbReference>
<dbReference type="OrthoDB" id="9781415at2"/>